<feature type="domain" description="F-box" evidence="2">
    <location>
        <begin position="206"/>
        <end position="251"/>
    </location>
</feature>
<dbReference type="Pfam" id="PF12937">
    <property type="entry name" value="F-box-like"/>
    <property type="match status" value="1"/>
</dbReference>
<dbReference type="NCBIfam" id="TIGR01640">
    <property type="entry name" value="F_box_assoc_1"/>
    <property type="match status" value="1"/>
</dbReference>
<evidence type="ECO:0000259" key="2">
    <source>
        <dbReference type="PROSITE" id="PS50181"/>
    </source>
</evidence>
<protein>
    <recommendedName>
        <fullName evidence="2">F-box domain-containing protein</fullName>
    </recommendedName>
</protein>
<evidence type="ECO:0000313" key="4">
    <source>
        <dbReference type="Proteomes" id="UP001341281"/>
    </source>
</evidence>
<dbReference type="EMBL" id="CP144751">
    <property type="protein sequence ID" value="WVZ85832.1"/>
    <property type="molecule type" value="Genomic_DNA"/>
</dbReference>
<accession>A0AAQ3U9U0</accession>
<evidence type="ECO:0000256" key="1">
    <source>
        <dbReference type="SAM" id="MobiDB-lite"/>
    </source>
</evidence>
<feature type="compositionally biased region" description="Low complexity" evidence="1">
    <location>
        <begin position="198"/>
        <end position="208"/>
    </location>
</feature>
<dbReference type="InterPro" id="IPR036047">
    <property type="entry name" value="F-box-like_dom_sf"/>
</dbReference>
<feature type="compositionally biased region" description="Pro residues" evidence="1">
    <location>
        <begin position="15"/>
        <end position="31"/>
    </location>
</feature>
<evidence type="ECO:0000313" key="3">
    <source>
        <dbReference type="EMBL" id="WVZ85832.1"/>
    </source>
</evidence>
<organism evidence="3 4">
    <name type="scientific">Paspalum notatum var. saurae</name>
    <dbReference type="NCBI Taxonomy" id="547442"/>
    <lineage>
        <taxon>Eukaryota</taxon>
        <taxon>Viridiplantae</taxon>
        <taxon>Streptophyta</taxon>
        <taxon>Embryophyta</taxon>
        <taxon>Tracheophyta</taxon>
        <taxon>Spermatophyta</taxon>
        <taxon>Magnoliopsida</taxon>
        <taxon>Liliopsida</taxon>
        <taxon>Poales</taxon>
        <taxon>Poaceae</taxon>
        <taxon>PACMAD clade</taxon>
        <taxon>Panicoideae</taxon>
        <taxon>Andropogonodae</taxon>
        <taxon>Paspaleae</taxon>
        <taxon>Paspalinae</taxon>
        <taxon>Paspalum</taxon>
    </lineage>
</organism>
<dbReference type="InterPro" id="IPR013187">
    <property type="entry name" value="F-box-assoc_dom_typ3"/>
</dbReference>
<dbReference type="PANTHER" id="PTHR31111">
    <property type="entry name" value="BNAA05G37150D PROTEIN-RELATED"/>
    <property type="match status" value="1"/>
</dbReference>
<name>A0AAQ3U9U0_PASNO</name>
<proteinExistence type="predicted"/>
<dbReference type="SMART" id="SM00256">
    <property type="entry name" value="FBOX"/>
    <property type="match status" value="1"/>
</dbReference>
<reference evidence="3 4" key="1">
    <citation type="submission" date="2024-02" db="EMBL/GenBank/DDBJ databases">
        <title>High-quality chromosome-scale genome assembly of Pensacola bahiagrass (Paspalum notatum Flugge var. saurae).</title>
        <authorList>
            <person name="Vega J.M."/>
            <person name="Podio M."/>
            <person name="Orjuela J."/>
            <person name="Siena L.A."/>
            <person name="Pessino S.C."/>
            <person name="Combes M.C."/>
            <person name="Mariac C."/>
            <person name="Albertini E."/>
            <person name="Pupilli F."/>
            <person name="Ortiz J.P.A."/>
            <person name="Leblanc O."/>
        </authorList>
    </citation>
    <scope>NUCLEOTIDE SEQUENCE [LARGE SCALE GENOMIC DNA]</scope>
    <source>
        <strain evidence="3">R1</strain>
        <tissue evidence="3">Leaf</tissue>
    </source>
</reference>
<dbReference type="InterPro" id="IPR001810">
    <property type="entry name" value="F-box_dom"/>
</dbReference>
<dbReference type="Pfam" id="PF08268">
    <property type="entry name" value="FBA_3"/>
    <property type="match status" value="1"/>
</dbReference>
<dbReference type="PROSITE" id="PS50181">
    <property type="entry name" value="FBOX"/>
    <property type="match status" value="1"/>
</dbReference>
<feature type="region of interest" description="Disordered" evidence="1">
    <location>
        <begin position="181"/>
        <end position="208"/>
    </location>
</feature>
<dbReference type="Gene3D" id="1.20.1280.50">
    <property type="match status" value="1"/>
</dbReference>
<gene>
    <name evidence="3" type="ORF">U9M48_032700</name>
</gene>
<dbReference type="PANTHER" id="PTHR31111:SF133">
    <property type="entry name" value="OS07G0196600 PROTEIN"/>
    <property type="match status" value="1"/>
</dbReference>
<dbReference type="Proteomes" id="UP001341281">
    <property type="component" value="Chromosome 07"/>
</dbReference>
<keyword evidence="4" id="KW-1185">Reference proteome</keyword>
<dbReference type="SUPFAM" id="SSF81383">
    <property type="entry name" value="F-box domain"/>
    <property type="match status" value="1"/>
</dbReference>
<dbReference type="AlphaFoldDB" id="A0AAQ3U9U0"/>
<sequence>MPLRPRAVALQPPCALGPPPSPSPRAVPPHPQARVAAVAEPALHPAVPAGQGRRRRRARAPPCRACAPGPPPSPRPSARRRWPSASPLRQPRPSTTRSKLHLPRRIAHIVSPQPVRPHGGGIHGGLRPGRGGSLGVGAMADSGCTLAACDSVGGARSRPRRRLEISATYSIGESMKSCIGVEEGRPLGETGRKRKQKTTTPAPKPNTTAPELFDEIILDILVRLPVKSLLRFKSVCKAWHAIISDPIFIRTHIQCSTSKQKHDPSFLINPHTLYRVIPGEFWPTTFSNRLRFYQWQQGDSRVTLVHEKDFDGEFSVVFYFAHCDGLVLVPTDTMLYLFNPATRDSITLPNSNNDNLQHGIYHSAAGLGLDPRTGKYKIVRSFYPPWDPHTSIDCMGMGMGMGMETFTIGDSSGGWREILSDPPYLVERWQTALTVNGFMFWHMDKDHHEQPPRGLLCLSLGDETFDVIGLPDSLDPALDATFMLDVLDGELWLSAHTSEMPSPGTMTIWVKCMEGGVDSRWEQRYSIYVSDVCHPMGFLPNGGIGLWKGFTLYNYDLSNSELMTECKMDRLRYQGQRARTWKNLFRFNVKPYTESLVPITL</sequence>
<dbReference type="CDD" id="cd22157">
    <property type="entry name" value="F-box_AtFBW1-like"/>
    <property type="match status" value="1"/>
</dbReference>
<dbReference type="InterPro" id="IPR017451">
    <property type="entry name" value="F-box-assoc_interact_dom"/>
</dbReference>
<feature type="region of interest" description="Disordered" evidence="1">
    <location>
        <begin position="1"/>
        <end position="100"/>
    </location>
</feature>